<dbReference type="PANTHER" id="PTHR24198:SF165">
    <property type="entry name" value="ANKYRIN REPEAT-CONTAINING PROTEIN-RELATED"/>
    <property type="match status" value="1"/>
</dbReference>
<dbReference type="EMBL" id="VJMH01007188">
    <property type="protein sequence ID" value="KAF0685311.1"/>
    <property type="molecule type" value="Genomic_DNA"/>
</dbReference>
<protein>
    <submittedName>
        <fullName evidence="4">Aste57867_22770 protein</fullName>
    </submittedName>
</protein>
<keyword evidence="2" id="KW-0040">ANK repeat</keyword>
<keyword evidence="5" id="KW-1185">Reference proteome</keyword>
<gene>
    <name evidence="4" type="primary">Aste57867_22770</name>
    <name evidence="3" type="ORF">As57867_022700</name>
    <name evidence="4" type="ORF">ASTE57867_22770</name>
</gene>
<dbReference type="Proteomes" id="UP000332933">
    <property type="component" value="Unassembled WGS sequence"/>
</dbReference>
<dbReference type="PANTHER" id="PTHR24198">
    <property type="entry name" value="ANKYRIN REPEAT AND PROTEIN KINASE DOMAIN-CONTAINING PROTEIN"/>
    <property type="match status" value="1"/>
</dbReference>
<evidence type="ECO:0000313" key="4">
    <source>
        <dbReference type="EMBL" id="VFT99423.1"/>
    </source>
</evidence>
<dbReference type="AlphaFoldDB" id="A0A485LL36"/>
<name>A0A485LL36_9STRA</name>
<dbReference type="Gene3D" id="1.25.40.20">
    <property type="entry name" value="Ankyrin repeat-containing domain"/>
    <property type="match status" value="2"/>
</dbReference>
<reference evidence="4 5" key="1">
    <citation type="submission" date="2019-03" db="EMBL/GenBank/DDBJ databases">
        <authorList>
            <person name="Gaulin E."/>
            <person name="Dumas B."/>
        </authorList>
    </citation>
    <scope>NUCLEOTIDE SEQUENCE [LARGE SCALE GENOMIC DNA]</scope>
    <source>
        <strain evidence="4">CBS 568.67</strain>
    </source>
</reference>
<evidence type="ECO:0000256" key="2">
    <source>
        <dbReference type="ARBA" id="ARBA00023043"/>
    </source>
</evidence>
<keyword evidence="1" id="KW-0677">Repeat</keyword>
<proteinExistence type="predicted"/>
<dbReference type="Pfam" id="PF00023">
    <property type="entry name" value="Ank"/>
    <property type="match status" value="1"/>
</dbReference>
<dbReference type="SMART" id="SM00248">
    <property type="entry name" value="ANK"/>
    <property type="match status" value="4"/>
</dbReference>
<organism evidence="4 5">
    <name type="scientific">Aphanomyces stellatus</name>
    <dbReference type="NCBI Taxonomy" id="120398"/>
    <lineage>
        <taxon>Eukaryota</taxon>
        <taxon>Sar</taxon>
        <taxon>Stramenopiles</taxon>
        <taxon>Oomycota</taxon>
        <taxon>Saprolegniomycetes</taxon>
        <taxon>Saprolegniales</taxon>
        <taxon>Verrucalvaceae</taxon>
        <taxon>Aphanomyces</taxon>
    </lineage>
</organism>
<dbReference type="OrthoDB" id="5406014at2759"/>
<accession>A0A485LL36</accession>
<evidence type="ECO:0000256" key="1">
    <source>
        <dbReference type="ARBA" id="ARBA00022737"/>
    </source>
</evidence>
<dbReference type="EMBL" id="CAADRA010007214">
    <property type="protein sequence ID" value="VFT99423.1"/>
    <property type="molecule type" value="Genomic_DNA"/>
</dbReference>
<sequence>MVQLFVACAAVDVNVADQHDTPLTYVIFCGNPDIVHLLLQRPGMLPNKNSAANRPPLHIAANIGSSEMVRLLVARHDIDVNRVAEYNAFDLMSRRGCSAISIAARSSLIHDINGGTFAAVDIVDTLLRHPAIEVSITNDRKDTIWLQFNQQVRPRIEVKPLLGGFWNAPALLSQSTIDAMWDGCTALMLACSRGAIPNLTAILALPNVIFDFKDTNGNNAAMLDVLSWHPEVIKILENITHQQLLYQWIQLTQV</sequence>
<dbReference type="InterPro" id="IPR036770">
    <property type="entry name" value="Ankyrin_rpt-contain_sf"/>
</dbReference>
<reference evidence="3" key="2">
    <citation type="submission" date="2019-06" db="EMBL/GenBank/DDBJ databases">
        <title>Genomics analysis of Aphanomyces spp. identifies a new class of oomycete effector associated with host adaptation.</title>
        <authorList>
            <person name="Gaulin E."/>
        </authorList>
    </citation>
    <scope>NUCLEOTIDE SEQUENCE</scope>
    <source>
        <strain evidence="3">CBS 578.67</strain>
    </source>
</reference>
<evidence type="ECO:0000313" key="3">
    <source>
        <dbReference type="EMBL" id="KAF0685311.1"/>
    </source>
</evidence>
<dbReference type="SUPFAM" id="SSF48403">
    <property type="entry name" value="Ankyrin repeat"/>
    <property type="match status" value="1"/>
</dbReference>
<evidence type="ECO:0000313" key="5">
    <source>
        <dbReference type="Proteomes" id="UP000332933"/>
    </source>
</evidence>
<dbReference type="InterPro" id="IPR002110">
    <property type="entry name" value="Ankyrin_rpt"/>
</dbReference>